<dbReference type="CDD" id="cd19935">
    <property type="entry name" value="REC_OmpR_CusR-like"/>
    <property type="match status" value="1"/>
</dbReference>
<dbReference type="InterPro" id="IPR001867">
    <property type="entry name" value="OmpR/PhoB-type_DNA-bd"/>
</dbReference>
<dbReference type="AlphaFoldDB" id="A0A377K5F6"/>
<dbReference type="InterPro" id="IPR005467">
    <property type="entry name" value="His_kinase_dom"/>
</dbReference>
<dbReference type="GO" id="GO:0005524">
    <property type="term" value="F:ATP binding"/>
    <property type="evidence" value="ECO:0007669"/>
    <property type="project" value="UniProtKB-KW"/>
</dbReference>
<dbReference type="Proteomes" id="UP000254181">
    <property type="component" value="Unassembled WGS sequence"/>
</dbReference>
<keyword evidence="13 21" id="KW-0902">Two-component regulatory system</keyword>
<dbReference type="NCBIfam" id="TIGR01387">
    <property type="entry name" value="cztR_silR_copR"/>
    <property type="match status" value="1"/>
</dbReference>
<dbReference type="InterPro" id="IPR006291">
    <property type="entry name" value="CusR-like"/>
</dbReference>
<name>A0A377K5F6_ECOLX</name>
<dbReference type="NCBIfam" id="NF008567">
    <property type="entry name" value="PRK11517.1"/>
    <property type="match status" value="1"/>
</dbReference>
<dbReference type="NCBIfam" id="TIGR01386">
    <property type="entry name" value="cztS_silS_copS"/>
    <property type="match status" value="1"/>
</dbReference>
<dbReference type="PROSITE" id="PS50109">
    <property type="entry name" value="HIS_KIN"/>
    <property type="match status" value="1"/>
</dbReference>
<dbReference type="SMART" id="SM00448">
    <property type="entry name" value="REC"/>
    <property type="match status" value="1"/>
</dbReference>
<evidence type="ECO:0000256" key="17">
    <source>
        <dbReference type="ARBA" id="ARBA00023159"/>
    </source>
</evidence>
<keyword evidence="11 21" id="KW-0067">ATP-binding</keyword>
<comment type="subcellular location">
    <subcellularLocation>
        <location evidence="2">Cell inner membrane</location>
        <topology evidence="2">Multi-pass membrane protein</topology>
    </subcellularLocation>
    <subcellularLocation>
        <location evidence="3">Cytoplasm</location>
    </subcellularLocation>
</comment>
<feature type="domain" description="Histidine kinase" evidence="22">
    <location>
        <begin position="503"/>
        <end position="713"/>
    </location>
</feature>
<dbReference type="InterPro" id="IPR001789">
    <property type="entry name" value="Sig_transdc_resp-reg_receiver"/>
</dbReference>
<evidence type="ECO:0000256" key="8">
    <source>
        <dbReference type="ARBA" id="ARBA00022692"/>
    </source>
</evidence>
<dbReference type="InterPro" id="IPR011006">
    <property type="entry name" value="CheY-like_superfamily"/>
</dbReference>
<feature type="domain" description="Response regulatory" evidence="23">
    <location>
        <begin position="39"/>
        <end position="152"/>
    </location>
</feature>
<dbReference type="InterPro" id="IPR036388">
    <property type="entry name" value="WH-like_DNA-bd_sf"/>
</dbReference>
<dbReference type="InterPro" id="IPR036890">
    <property type="entry name" value="HATPase_C_sf"/>
</dbReference>
<keyword evidence="18" id="KW-0804">Transcription</keyword>
<dbReference type="SMART" id="SM00862">
    <property type="entry name" value="Trans_reg_C"/>
    <property type="match status" value="1"/>
</dbReference>
<evidence type="ECO:0000256" key="16">
    <source>
        <dbReference type="ARBA" id="ARBA00023136"/>
    </source>
</evidence>
<gene>
    <name evidence="26" type="primary">yedV</name>
    <name evidence="26" type="ORF">NCTC9075_02833</name>
</gene>
<dbReference type="GO" id="GO:0003677">
    <property type="term" value="F:DNA binding"/>
    <property type="evidence" value="ECO:0007669"/>
    <property type="project" value="UniProtKB-UniRule"/>
</dbReference>
<dbReference type="Gene3D" id="1.10.287.130">
    <property type="match status" value="1"/>
</dbReference>
<keyword evidence="7 21" id="KW-0808">Transferase</keyword>
<dbReference type="InterPro" id="IPR036097">
    <property type="entry name" value="HisK_dim/P_sf"/>
</dbReference>
<dbReference type="PROSITE" id="PS51755">
    <property type="entry name" value="OMPR_PHOB"/>
    <property type="match status" value="1"/>
</dbReference>
<dbReference type="InterPro" id="IPR003660">
    <property type="entry name" value="HAMP_dom"/>
</dbReference>
<dbReference type="SUPFAM" id="SSF47384">
    <property type="entry name" value="Homodimeric domain of signal transducing histidine kinase"/>
    <property type="match status" value="1"/>
</dbReference>
<dbReference type="InterPro" id="IPR016032">
    <property type="entry name" value="Sig_transdc_resp-reg_C-effctor"/>
</dbReference>
<protein>
    <recommendedName>
        <fullName evidence="21">Sensor protein</fullName>
        <ecNumber evidence="21">2.7.13.3</ecNumber>
    </recommendedName>
</protein>
<dbReference type="SUPFAM" id="SSF55874">
    <property type="entry name" value="ATPase domain of HSP90 chaperone/DNA topoisomerase II/histidine kinase"/>
    <property type="match status" value="1"/>
</dbReference>
<feature type="modified residue" description="4-aspartylphosphate" evidence="19">
    <location>
        <position position="88"/>
    </location>
</feature>
<dbReference type="Gene3D" id="6.10.340.10">
    <property type="match status" value="1"/>
</dbReference>
<dbReference type="CDD" id="cd00082">
    <property type="entry name" value="HisKA"/>
    <property type="match status" value="1"/>
</dbReference>
<keyword evidence="9 21" id="KW-0547">Nucleotide-binding</keyword>
<evidence type="ECO:0000256" key="2">
    <source>
        <dbReference type="ARBA" id="ARBA00004429"/>
    </source>
</evidence>
<keyword evidence="14" id="KW-0805">Transcription regulation</keyword>
<dbReference type="InterPro" id="IPR050428">
    <property type="entry name" value="TCS_sensor_his_kinase"/>
</dbReference>
<evidence type="ECO:0000256" key="21">
    <source>
        <dbReference type="RuleBase" id="RU364088"/>
    </source>
</evidence>
<evidence type="ECO:0000259" key="22">
    <source>
        <dbReference type="PROSITE" id="PS50109"/>
    </source>
</evidence>
<comment type="catalytic activity">
    <reaction evidence="1 21">
        <text>ATP + protein L-histidine = ADP + protein N-phospho-L-histidine.</text>
        <dbReference type="EC" id="2.7.13.3"/>
    </reaction>
</comment>
<dbReference type="EC" id="2.7.13.3" evidence="21"/>
<feature type="domain" description="HAMP" evidence="24">
    <location>
        <begin position="442"/>
        <end position="495"/>
    </location>
</feature>
<dbReference type="FunFam" id="3.30.565.10:FF:000074">
    <property type="entry name" value="Sensor protein"/>
    <property type="match status" value="1"/>
</dbReference>
<dbReference type="SUPFAM" id="SSF52172">
    <property type="entry name" value="CheY-like"/>
    <property type="match status" value="1"/>
</dbReference>
<dbReference type="Pfam" id="PF00072">
    <property type="entry name" value="Response_reg"/>
    <property type="match status" value="1"/>
</dbReference>
<feature type="DNA-binding region" description="OmpR/PhoB-type" evidence="20">
    <location>
        <begin position="159"/>
        <end position="257"/>
    </location>
</feature>
<evidence type="ECO:0000256" key="14">
    <source>
        <dbReference type="ARBA" id="ARBA00023015"/>
    </source>
</evidence>
<evidence type="ECO:0000256" key="15">
    <source>
        <dbReference type="ARBA" id="ARBA00023125"/>
    </source>
</evidence>
<dbReference type="Gene3D" id="1.10.10.10">
    <property type="entry name" value="Winged helix-like DNA-binding domain superfamily/Winged helix DNA-binding domain"/>
    <property type="match status" value="1"/>
</dbReference>
<dbReference type="PROSITE" id="PS50885">
    <property type="entry name" value="HAMP"/>
    <property type="match status" value="1"/>
</dbReference>
<dbReference type="FunFam" id="1.10.10.10:FF:000005">
    <property type="entry name" value="Two-component system response regulator"/>
    <property type="match status" value="1"/>
</dbReference>
<dbReference type="Pfam" id="PF02518">
    <property type="entry name" value="HATPase_c"/>
    <property type="match status" value="1"/>
</dbReference>
<keyword evidence="15 20" id="KW-0238">DNA-binding</keyword>
<evidence type="ECO:0000256" key="10">
    <source>
        <dbReference type="ARBA" id="ARBA00022777"/>
    </source>
</evidence>
<dbReference type="SMART" id="SM00387">
    <property type="entry name" value="HATPase_c"/>
    <property type="match status" value="1"/>
</dbReference>
<keyword evidence="5 21" id="KW-0997">Cell inner membrane</keyword>
<evidence type="ECO:0000256" key="5">
    <source>
        <dbReference type="ARBA" id="ARBA00022519"/>
    </source>
</evidence>
<dbReference type="InterPro" id="IPR003594">
    <property type="entry name" value="HATPase_dom"/>
</dbReference>
<evidence type="ECO:0000256" key="3">
    <source>
        <dbReference type="ARBA" id="ARBA00004496"/>
    </source>
</evidence>
<evidence type="ECO:0000313" key="27">
    <source>
        <dbReference type="Proteomes" id="UP000254181"/>
    </source>
</evidence>
<dbReference type="Gene3D" id="6.10.250.690">
    <property type="match status" value="1"/>
</dbReference>
<dbReference type="GO" id="GO:0005737">
    <property type="term" value="C:cytoplasm"/>
    <property type="evidence" value="ECO:0007669"/>
    <property type="project" value="UniProtKB-SubCell"/>
</dbReference>
<evidence type="ECO:0000259" key="24">
    <source>
        <dbReference type="PROSITE" id="PS50885"/>
    </source>
</evidence>
<organism evidence="26 27">
    <name type="scientific">Escherichia coli</name>
    <dbReference type="NCBI Taxonomy" id="562"/>
    <lineage>
        <taxon>Bacteria</taxon>
        <taxon>Pseudomonadati</taxon>
        <taxon>Pseudomonadota</taxon>
        <taxon>Gammaproteobacteria</taxon>
        <taxon>Enterobacterales</taxon>
        <taxon>Enterobacteriaceae</taxon>
        <taxon>Escherichia</taxon>
    </lineage>
</organism>
<dbReference type="FunFam" id="3.40.50.2300:FF:000001">
    <property type="entry name" value="DNA-binding response regulator PhoB"/>
    <property type="match status" value="1"/>
</dbReference>
<sequence length="713" mass="80336">MSFEDSEKTSRVTLQQHYNFVMNQVVSITYDLWHIIFMKILLIEDNQRTQEWVTQGLSEAGYVIDAVSDGRDGLYLALKDDYALIILDIMLPGMDGWQILQTLRTAKQTPVICLTARDSVDDRVRGLDSGANDYLVKPFSFSELLARVRAQLRQHHALNSTLEISGLKMDSVSQSVSRDNISITLTRKEFQLLWLLASRAGEIIPRTVIASEIWGINFDSDTNTVDVAIRRLRAKVDDPFPEKLIATIRGMGYSFVAVKKIMKRLSITVRLTLLFILLLSVAGAGIVWTLYNGLASELKWRDDTTLINRTAQIKQLLIDGVNPDTLPVYFNRMMDVSQDILIIHGDGINKIVNRTNVSDDMLNNIPASETISAAGIYRSIINDTEIDAFRINIDEVSPSLTVTVAKLASARHNMLEQYKINSIIICIVAIILCSVLSPLLIRTGLREIKKLSGVTEALNYNDSRVPVEVSALPRELKPLGQALNKMHHALVKDFERLSQFADDLAHELRTPINALLGQNQVTLSQTRSIAEYQKTIAGNIEELENISRLTENILFLARADKNNVLVKLDALSLNKEVENLLDYLEYLSDEKEIRFKVECNQQIFADKILLQRMLSNLIVNAIRYSPEKSRIHITSFLDANGSLNIDIASPGTKINEPEKLFRRFWRGDNSRHSVGQGLGLSLVKAIAELHGGSATYHYLSKHNVFRITLPQRN</sequence>
<feature type="domain" description="OmpR/PhoB-type" evidence="25">
    <location>
        <begin position="159"/>
        <end position="257"/>
    </location>
</feature>
<dbReference type="InterPro" id="IPR006290">
    <property type="entry name" value="CztS_silS_copS"/>
</dbReference>
<dbReference type="PROSITE" id="PS50110">
    <property type="entry name" value="RESPONSE_REGULATORY"/>
    <property type="match status" value="1"/>
</dbReference>
<dbReference type="InterPro" id="IPR004358">
    <property type="entry name" value="Sig_transdc_His_kin-like_C"/>
</dbReference>
<evidence type="ECO:0000256" key="12">
    <source>
        <dbReference type="ARBA" id="ARBA00022989"/>
    </source>
</evidence>
<keyword evidence="4 21" id="KW-1003">Cell membrane</keyword>
<keyword evidence="6 19" id="KW-0597">Phosphoprotein</keyword>
<keyword evidence="8 21" id="KW-0812">Transmembrane</keyword>
<dbReference type="Pfam" id="PF00486">
    <property type="entry name" value="Trans_reg_C"/>
    <property type="match status" value="1"/>
</dbReference>
<evidence type="ECO:0000256" key="18">
    <source>
        <dbReference type="ARBA" id="ARBA00023163"/>
    </source>
</evidence>
<proteinExistence type="predicted"/>
<evidence type="ECO:0000256" key="6">
    <source>
        <dbReference type="ARBA" id="ARBA00022553"/>
    </source>
</evidence>
<evidence type="ECO:0000256" key="4">
    <source>
        <dbReference type="ARBA" id="ARBA00022475"/>
    </source>
</evidence>
<dbReference type="SUPFAM" id="SSF46894">
    <property type="entry name" value="C-terminal effector domain of the bipartite response regulators"/>
    <property type="match status" value="1"/>
</dbReference>
<accession>A0A377K5F6</accession>
<evidence type="ECO:0000256" key="7">
    <source>
        <dbReference type="ARBA" id="ARBA00022679"/>
    </source>
</evidence>
<dbReference type="GO" id="GO:0006355">
    <property type="term" value="P:regulation of DNA-templated transcription"/>
    <property type="evidence" value="ECO:0007669"/>
    <property type="project" value="InterPro"/>
</dbReference>
<dbReference type="InterPro" id="IPR003661">
    <property type="entry name" value="HisK_dim/P_dom"/>
</dbReference>
<evidence type="ECO:0000256" key="9">
    <source>
        <dbReference type="ARBA" id="ARBA00022741"/>
    </source>
</evidence>
<dbReference type="CDD" id="cd00383">
    <property type="entry name" value="trans_reg_C"/>
    <property type="match status" value="1"/>
</dbReference>
<evidence type="ECO:0000313" key="26">
    <source>
        <dbReference type="EMBL" id="STP19415.1"/>
    </source>
</evidence>
<feature type="transmembrane region" description="Helical" evidence="21">
    <location>
        <begin position="420"/>
        <end position="441"/>
    </location>
</feature>
<keyword evidence="16 21" id="KW-0472">Membrane</keyword>
<keyword evidence="12 21" id="KW-1133">Transmembrane helix</keyword>
<feature type="transmembrane region" description="Helical" evidence="21">
    <location>
        <begin position="269"/>
        <end position="291"/>
    </location>
</feature>
<dbReference type="PANTHER" id="PTHR45436:SF3">
    <property type="entry name" value="SENSOR HISTIDINE KINASE HPRS"/>
    <property type="match status" value="1"/>
</dbReference>
<evidence type="ECO:0000256" key="19">
    <source>
        <dbReference type="PROSITE-ProRule" id="PRU00169"/>
    </source>
</evidence>
<dbReference type="Gene3D" id="3.40.50.2300">
    <property type="match status" value="1"/>
</dbReference>
<dbReference type="GO" id="GO:0000155">
    <property type="term" value="F:phosphorelay sensor kinase activity"/>
    <property type="evidence" value="ECO:0007669"/>
    <property type="project" value="InterPro"/>
</dbReference>
<dbReference type="PANTHER" id="PTHR45436">
    <property type="entry name" value="SENSOR HISTIDINE KINASE YKOH"/>
    <property type="match status" value="1"/>
</dbReference>
<evidence type="ECO:0000256" key="20">
    <source>
        <dbReference type="PROSITE-ProRule" id="PRU01091"/>
    </source>
</evidence>
<comment type="function">
    <text evidence="21">Member of a two-component regulatory system.</text>
</comment>
<dbReference type="Pfam" id="PF00512">
    <property type="entry name" value="HisKA"/>
    <property type="match status" value="1"/>
</dbReference>
<dbReference type="EMBL" id="UGEM01000004">
    <property type="protein sequence ID" value="STP19415.1"/>
    <property type="molecule type" value="Genomic_DNA"/>
</dbReference>
<dbReference type="Gene3D" id="3.30.565.10">
    <property type="entry name" value="Histidine kinase-like ATPase, C-terminal domain"/>
    <property type="match status" value="1"/>
</dbReference>
<evidence type="ECO:0000256" key="11">
    <source>
        <dbReference type="ARBA" id="ARBA00022840"/>
    </source>
</evidence>
<keyword evidence="17" id="KW-0010">Activator</keyword>
<dbReference type="CDD" id="cd16923">
    <property type="entry name" value="HATPase_VanS-like"/>
    <property type="match status" value="1"/>
</dbReference>
<evidence type="ECO:0000256" key="1">
    <source>
        <dbReference type="ARBA" id="ARBA00000085"/>
    </source>
</evidence>
<dbReference type="SMART" id="SM00388">
    <property type="entry name" value="HisKA"/>
    <property type="match status" value="1"/>
</dbReference>
<evidence type="ECO:0000259" key="23">
    <source>
        <dbReference type="PROSITE" id="PS50110"/>
    </source>
</evidence>
<evidence type="ECO:0000259" key="25">
    <source>
        <dbReference type="PROSITE" id="PS51755"/>
    </source>
</evidence>
<evidence type="ECO:0000256" key="13">
    <source>
        <dbReference type="ARBA" id="ARBA00023012"/>
    </source>
</evidence>
<dbReference type="GO" id="GO:0005886">
    <property type="term" value="C:plasma membrane"/>
    <property type="evidence" value="ECO:0007669"/>
    <property type="project" value="UniProtKB-SubCell"/>
</dbReference>
<dbReference type="PRINTS" id="PR00344">
    <property type="entry name" value="BCTRLSENSOR"/>
</dbReference>
<reference evidence="26 27" key="1">
    <citation type="submission" date="2018-06" db="EMBL/GenBank/DDBJ databases">
        <authorList>
            <consortium name="Pathogen Informatics"/>
            <person name="Doyle S."/>
        </authorList>
    </citation>
    <scope>NUCLEOTIDE SEQUENCE [LARGE SCALE GENOMIC DNA]</scope>
    <source>
        <strain evidence="26 27">NCTC9075</strain>
    </source>
</reference>
<keyword evidence="10 21" id="KW-0418">Kinase</keyword>